<evidence type="ECO:0000313" key="3">
    <source>
        <dbReference type="Proteomes" id="UP001432166"/>
    </source>
</evidence>
<protein>
    <submittedName>
        <fullName evidence="2">SDR family NAD(P)-dependent oxidoreductase</fullName>
    </submittedName>
</protein>
<organism evidence="2 3">
    <name type="scientific">Streptomyces tauricus</name>
    <dbReference type="NCBI Taxonomy" id="68274"/>
    <lineage>
        <taxon>Bacteria</taxon>
        <taxon>Bacillati</taxon>
        <taxon>Actinomycetota</taxon>
        <taxon>Actinomycetes</taxon>
        <taxon>Kitasatosporales</taxon>
        <taxon>Streptomycetaceae</taxon>
        <taxon>Streptomyces</taxon>
        <taxon>Streptomyces aurantiacus group</taxon>
    </lineage>
</organism>
<accession>A0ABZ1JPZ3</accession>
<gene>
    <name evidence="2" type="ORF">OG288_36740</name>
</gene>
<dbReference type="InterPro" id="IPR036291">
    <property type="entry name" value="NAD(P)-bd_dom_sf"/>
</dbReference>
<sequence>MEISESVVLVTGANRGTGAECVRELRERGAARIYAAARGSRTIEAADGVEPIALDITHHARIAAVIKRANPTCRSSSTARASSPRSRSSSATCP</sequence>
<proteinExistence type="predicted"/>
<feature type="region of interest" description="Disordered" evidence="1">
    <location>
        <begin position="72"/>
        <end position="94"/>
    </location>
</feature>
<evidence type="ECO:0000313" key="2">
    <source>
        <dbReference type="EMBL" id="WTP53382.1"/>
    </source>
</evidence>
<dbReference type="Gene3D" id="3.40.50.720">
    <property type="entry name" value="NAD(P)-binding Rossmann-like Domain"/>
    <property type="match status" value="1"/>
</dbReference>
<keyword evidence="3" id="KW-1185">Reference proteome</keyword>
<evidence type="ECO:0000256" key="1">
    <source>
        <dbReference type="SAM" id="MobiDB-lite"/>
    </source>
</evidence>
<reference evidence="2" key="1">
    <citation type="submission" date="2022-10" db="EMBL/GenBank/DDBJ databases">
        <title>The complete genomes of actinobacterial strains from the NBC collection.</title>
        <authorList>
            <person name="Joergensen T.S."/>
            <person name="Alvarez Arevalo M."/>
            <person name="Sterndorff E.B."/>
            <person name="Faurdal D."/>
            <person name="Vuksanovic O."/>
            <person name="Mourched A.-S."/>
            <person name="Charusanti P."/>
            <person name="Shaw S."/>
            <person name="Blin K."/>
            <person name="Weber T."/>
        </authorList>
    </citation>
    <scope>NUCLEOTIDE SEQUENCE</scope>
    <source>
        <strain evidence="2">NBC_00189</strain>
    </source>
</reference>
<dbReference type="Pfam" id="PF00106">
    <property type="entry name" value="adh_short"/>
    <property type="match status" value="1"/>
</dbReference>
<dbReference type="SUPFAM" id="SSF51735">
    <property type="entry name" value="NAD(P)-binding Rossmann-fold domains"/>
    <property type="match status" value="1"/>
</dbReference>
<dbReference type="InterPro" id="IPR002347">
    <property type="entry name" value="SDR_fam"/>
</dbReference>
<name>A0ABZ1JPZ3_9ACTN</name>
<dbReference type="RefSeq" id="WP_328939173.1">
    <property type="nucleotide sequence ID" value="NZ_CP108133.1"/>
</dbReference>
<dbReference type="EMBL" id="CP108133">
    <property type="protein sequence ID" value="WTP53382.1"/>
    <property type="molecule type" value="Genomic_DNA"/>
</dbReference>
<dbReference type="Proteomes" id="UP001432166">
    <property type="component" value="Chromosome"/>
</dbReference>